<reference evidence="1" key="1">
    <citation type="submission" date="2018-02" db="EMBL/GenBank/DDBJ databases">
        <title>Rhizophora mucronata_Transcriptome.</title>
        <authorList>
            <person name="Meera S.P."/>
            <person name="Sreeshan A."/>
            <person name="Augustine A."/>
        </authorList>
    </citation>
    <scope>NUCLEOTIDE SEQUENCE</scope>
    <source>
        <tissue evidence="1">Leaf</tissue>
    </source>
</reference>
<accession>A0A2P2JFW8</accession>
<proteinExistence type="predicted"/>
<evidence type="ECO:0000313" key="1">
    <source>
        <dbReference type="EMBL" id="MBW92364.1"/>
    </source>
</evidence>
<name>A0A2P2JFW8_RHIMU</name>
<sequence length="17" mass="2023">MSLELYYSIVFLRCTGQ</sequence>
<protein>
    <submittedName>
        <fullName evidence="1">Uncharacterized protein</fullName>
    </submittedName>
</protein>
<organism evidence="1">
    <name type="scientific">Rhizophora mucronata</name>
    <name type="common">Asiatic mangrove</name>
    <dbReference type="NCBI Taxonomy" id="61149"/>
    <lineage>
        <taxon>Eukaryota</taxon>
        <taxon>Viridiplantae</taxon>
        <taxon>Streptophyta</taxon>
        <taxon>Embryophyta</taxon>
        <taxon>Tracheophyta</taxon>
        <taxon>Spermatophyta</taxon>
        <taxon>Magnoliopsida</taxon>
        <taxon>eudicotyledons</taxon>
        <taxon>Gunneridae</taxon>
        <taxon>Pentapetalae</taxon>
        <taxon>rosids</taxon>
        <taxon>fabids</taxon>
        <taxon>Malpighiales</taxon>
        <taxon>Rhizophoraceae</taxon>
        <taxon>Rhizophora</taxon>
    </lineage>
</organism>
<dbReference type="EMBL" id="GGEC01011881">
    <property type="protein sequence ID" value="MBW92364.1"/>
    <property type="molecule type" value="Transcribed_RNA"/>
</dbReference>
<dbReference type="AlphaFoldDB" id="A0A2P2JFW8"/>